<proteinExistence type="predicted"/>
<name>A0A9D1N1I6_9CLOT</name>
<gene>
    <name evidence="2" type="ORF">IAD26_09785</name>
</gene>
<evidence type="ECO:0000256" key="1">
    <source>
        <dbReference type="SAM" id="SignalP"/>
    </source>
</evidence>
<sequence length="152" mass="17214">MLKKLVLTLAVLSIAIPAAARTNSQLGAQLYAVSRQVDKQSKARGDLMRDNIASFLIDANMLNFNENNATWKKLPSGWLYDSRSVQHLYLRHLGVYRSPDGKVFGVFDVNCEDINDVQERTYGYVKTTEVYLVPSYRSLKGRSLGFIQTFCK</sequence>
<evidence type="ECO:0000313" key="2">
    <source>
        <dbReference type="EMBL" id="HIU93404.1"/>
    </source>
</evidence>
<protein>
    <submittedName>
        <fullName evidence="2">Uncharacterized protein</fullName>
    </submittedName>
</protein>
<reference evidence="2" key="2">
    <citation type="journal article" date="2021" name="PeerJ">
        <title>Extensive microbial diversity within the chicken gut microbiome revealed by metagenomics and culture.</title>
        <authorList>
            <person name="Gilroy R."/>
            <person name="Ravi A."/>
            <person name="Getino M."/>
            <person name="Pursley I."/>
            <person name="Horton D.L."/>
            <person name="Alikhan N.F."/>
            <person name="Baker D."/>
            <person name="Gharbi K."/>
            <person name="Hall N."/>
            <person name="Watson M."/>
            <person name="Adriaenssens E.M."/>
            <person name="Foster-Nyarko E."/>
            <person name="Jarju S."/>
            <person name="Secka A."/>
            <person name="Antonio M."/>
            <person name="Oren A."/>
            <person name="Chaudhuri R.R."/>
            <person name="La Ragione R."/>
            <person name="Hildebrand F."/>
            <person name="Pallen M.J."/>
        </authorList>
    </citation>
    <scope>NUCLEOTIDE SEQUENCE</scope>
    <source>
        <strain evidence="2">CHK154-7741</strain>
    </source>
</reference>
<accession>A0A9D1N1I6</accession>
<feature type="signal peptide" evidence="1">
    <location>
        <begin position="1"/>
        <end position="20"/>
    </location>
</feature>
<reference evidence="2" key="1">
    <citation type="submission" date="2020-10" db="EMBL/GenBank/DDBJ databases">
        <authorList>
            <person name="Gilroy R."/>
        </authorList>
    </citation>
    <scope>NUCLEOTIDE SEQUENCE</scope>
    <source>
        <strain evidence="2">CHK154-7741</strain>
    </source>
</reference>
<comment type="caution">
    <text evidence="2">The sequence shown here is derived from an EMBL/GenBank/DDBJ whole genome shotgun (WGS) entry which is preliminary data.</text>
</comment>
<dbReference type="Proteomes" id="UP000886748">
    <property type="component" value="Unassembled WGS sequence"/>
</dbReference>
<keyword evidence="1" id="KW-0732">Signal</keyword>
<organism evidence="2 3">
    <name type="scientific">Candidatus Limenecus avicola</name>
    <dbReference type="NCBI Taxonomy" id="2840847"/>
    <lineage>
        <taxon>Bacteria</taxon>
        <taxon>Bacillati</taxon>
        <taxon>Bacillota</taxon>
        <taxon>Clostridia</taxon>
        <taxon>Eubacteriales</taxon>
        <taxon>Clostridiaceae</taxon>
        <taxon>Clostridiaceae incertae sedis</taxon>
        <taxon>Candidatus Limenecus</taxon>
    </lineage>
</organism>
<dbReference type="AlphaFoldDB" id="A0A9D1N1I6"/>
<dbReference type="EMBL" id="DVOD01000071">
    <property type="protein sequence ID" value="HIU93404.1"/>
    <property type="molecule type" value="Genomic_DNA"/>
</dbReference>
<evidence type="ECO:0000313" key="3">
    <source>
        <dbReference type="Proteomes" id="UP000886748"/>
    </source>
</evidence>
<feature type="chain" id="PRO_5038693456" evidence="1">
    <location>
        <begin position="21"/>
        <end position="152"/>
    </location>
</feature>